<evidence type="ECO:0000256" key="1">
    <source>
        <dbReference type="SAM" id="MobiDB-lite"/>
    </source>
</evidence>
<organism evidence="3 4">
    <name type="scientific">Candidatus Trichorickettsia mobilis</name>
    <dbReference type="NCBI Taxonomy" id="1346319"/>
    <lineage>
        <taxon>Bacteria</taxon>
        <taxon>Pseudomonadati</taxon>
        <taxon>Pseudomonadota</taxon>
        <taxon>Alphaproteobacteria</taxon>
        <taxon>Rickettsiales</taxon>
        <taxon>Rickettsiaceae</taxon>
        <taxon>Rickettsieae</taxon>
        <taxon>Candidatus Trichorickettsia</taxon>
    </lineage>
</organism>
<dbReference type="Pfam" id="PF05170">
    <property type="entry name" value="AsmA"/>
    <property type="match status" value="1"/>
</dbReference>
<gene>
    <name evidence="3" type="ORF">Trichorick_00455</name>
</gene>
<dbReference type="InterPro" id="IPR007844">
    <property type="entry name" value="AsmA"/>
</dbReference>
<protein>
    <submittedName>
        <fullName evidence="3">AsmA family protein</fullName>
    </submittedName>
</protein>
<dbReference type="RefSeq" id="WP_323738630.1">
    <property type="nucleotide sequence ID" value="NZ_CP112932.1"/>
</dbReference>
<evidence type="ECO:0000313" key="4">
    <source>
        <dbReference type="Proteomes" id="UP001326613"/>
    </source>
</evidence>
<dbReference type="Proteomes" id="UP001326613">
    <property type="component" value="Chromosome"/>
</dbReference>
<name>A0ABZ0URA5_9RICK</name>
<proteinExistence type="predicted"/>
<dbReference type="InterPro" id="IPR052894">
    <property type="entry name" value="AsmA-related"/>
</dbReference>
<dbReference type="EMBL" id="CP112932">
    <property type="protein sequence ID" value="WPY00574.1"/>
    <property type="molecule type" value="Genomic_DNA"/>
</dbReference>
<feature type="region of interest" description="Disordered" evidence="1">
    <location>
        <begin position="870"/>
        <end position="904"/>
    </location>
</feature>
<dbReference type="PANTHER" id="PTHR30441:SF4">
    <property type="entry name" value="PROTEIN ASMA"/>
    <property type="match status" value="1"/>
</dbReference>
<keyword evidence="4" id="KW-1185">Reference proteome</keyword>
<accession>A0ABZ0URA5</accession>
<evidence type="ECO:0000259" key="2">
    <source>
        <dbReference type="Pfam" id="PF05170"/>
    </source>
</evidence>
<feature type="compositionally biased region" description="Polar residues" evidence="1">
    <location>
        <begin position="885"/>
        <end position="898"/>
    </location>
</feature>
<reference evidence="3 4" key="1">
    <citation type="submission" date="2022-10" db="EMBL/GenBank/DDBJ databases">
        <title>Host association and intracellularity evolved multiple times independently in the Rickettsiales.</title>
        <authorList>
            <person name="Castelli M."/>
            <person name="Nardi T."/>
            <person name="Gammuto L."/>
            <person name="Bellinzona G."/>
            <person name="Sabaneyeva E."/>
            <person name="Potekhin A."/>
            <person name="Serra V."/>
            <person name="Petroni G."/>
            <person name="Sassera D."/>
        </authorList>
    </citation>
    <scope>NUCLEOTIDE SEQUENCE [LARGE SCALE GENOMIC DNA]</scope>
    <source>
        <strain evidence="3 4">Kr 154-4</strain>
    </source>
</reference>
<evidence type="ECO:0000313" key="3">
    <source>
        <dbReference type="EMBL" id="WPY00574.1"/>
    </source>
</evidence>
<feature type="domain" description="AsmA" evidence="2">
    <location>
        <begin position="1"/>
        <end position="785"/>
    </location>
</feature>
<dbReference type="PANTHER" id="PTHR30441">
    <property type="entry name" value="DUF748 DOMAIN-CONTAINING PROTEIN"/>
    <property type="match status" value="1"/>
</dbReference>
<sequence>MKKLKYFGLTLLVLVIILLLAPKLFSLNNYKEFIAKKVKDAIGRDLLIQGDISLDILPIPTLKVENVTLSSFVGAQEPAFIAIKTAKVALSPTSLFTKQIIISSIDLINPIISLEKSADGKNNSWEFSSNKPSLVKEDSATSQGTATPFTVKLIKISQGQVQYLDKKAKTTVSNIDIDANISSFKGPIDFTSTFEIFEKKLDLKGKIDSLTDIIALMVELKVLDKKIILKGEIDAKDFSFKGDISSDGDLKNISSIVPNLTLPAGLAQEYKLEATIQTNRDAITIKPINLTVGAIQVSGEGNYSVKQVEANLLLDVQPGQISFKIEPVAQAQKVSGTFISKIYAEAKAPQLFIAALKIPSVQSSQFLNQAISLSAMLNYKEQNALIQDIVVDIAKTKVKGKIGVQDWSSKPLLSYDLKTDDALALAQLFGINLPLSPGSVQISGETIKYKDKELINTNTAVTLAQMTSAIKGDIACGQSAKSNLEVKLAGDNLTKTLQLLLHNNFNSSLKAFSFSGLMQGDLSKDIKIKFNSSIVANNETMTMIGDSSINLIKNLPNIVLNLETSAINLDYFLPSGTPSNIGSNAAAQRKVEPNKRWAEDKIDLSFLGKFNADCNLAIKKIIRGSFTFDNIKAKMKLADNAANLVSLTGSLYGGQLSSNGSISAVGNQPFSLNASIKEARLKDITPDYQRFKVVQGTFNLDTALKSTGVSQAQYINNLSGNINFDGINGRLNGINLQQVVDSLNNIKNIETVFGSLNNAFTSGETVFKKLEGSTAIKDGIAQITKLNVEIPGASATALGQINLPQYSLDVNSTITVDIKNMPAFQVHLYGALDSIQHKIDLDSLKKYIIQNVLGDVMKNVKPKNLLKNLIGGEKQRNDQEPPAQPTGQVEENPDSNLSPKKPLENLIKKGLNKILQ</sequence>